<gene>
    <name evidence="1" type="ORF">ACD_4C00363G0002</name>
</gene>
<dbReference type="SUPFAM" id="SSF117396">
    <property type="entry name" value="TM1631-like"/>
    <property type="match status" value="1"/>
</dbReference>
<dbReference type="InterPro" id="IPR002763">
    <property type="entry name" value="DUF72"/>
</dbReference>
<dbReference type="PANTHER" id="PTHR30348">
    <property type="entry name" value="UNCHARACTERIZED PROTEIN YECE"/>
    <property type="match status" value="1"/>
</dbReference>
<dbReference type="Pfam" id="PF01904">
    <property type="entry name" value="DUF72"/>
    <property type="match status" value="1"/>
</dbReference>
<name>K2GSG0_9BACT</name>
<evidence type="ECO:0008006" key="2">
    <source>
        <dbReference type="Google" id="ProtNLM"/>
    </source>
</evidence>
<comment type="caution">
    <text evidence="1">The sequence shown here is derived from an EMBL/GenBank/DDBJ whole genome shotgun (WGS) entry which is preliminary data.</text>
</comment>
<evidence type="ECO:0000313" key="1">
    <source>
        <dbReference type="EMBL" id="EKE26235.1"/>
    </source>
</evidence>
<proteinExistence type="predicted"/>
<dbReference type="EMBL" id="AMFJ01000879">
    <property type="protein sequence ID" value="EKE26235.1"/>
    <property type="molecule type" value="Genomic_DNA"/>
</dbReference>
<dbReference type="AlphaFoldDB" id="K2GSG0"/>
<organism evidence="1">
    <name type="scientific">uncultured bacterium</name>
    <name type="common">gcode 4</name>
    <dbReference type="NCBI Taxonomy" id="1234023"/>
    <lineage>
        <taxon>Bacteria</taxon>
        <taxon>environmental samples</taxon>
    </lineage>
</organism>
<dbReference type="Gene3D" id="3.20.20.410">
    <property type="entry name" value="Protein of unknown function UPF0759"/>
    <property type="match status" value="1"/>
</dbReference>
<reference evidence="1" key="1">
    <citation type="journal article" date="2012" name="Science">
        <title>Fermentation, hydrogen, and sulfur metabolism in multiple uncultivated bacterial phyla.</title>
        <authorList>
            <person name="Wrighton K.C."/>
            <person name="Thomas B.C."/>
            <person name="Sharon I."/>
            <person name="Miller C.S."/>
            <person name="Castelle C.J."/>
            <person name="VerBerkmoes N.C."/>
            <person name="Wilkins M.J."/>
            <person name="Hettich R.L."/>
            <person name="Lipton M.S."/>
            <person name="Williams K.H."/>
            <person name="Long P.E."/>
            <person name="Banfield J.F."/>
        </authorList>
    </citation>
    <scope>NUCLEOTIDE SEQUENCE [LARGE SCALE GENOMIC DNA]</scope>
</reference>
<dbReference type="InterPro" id="IPR036520">
    <property type="entry name" value="UPF0759_sf"/>
</dbReference>
<protein>
    <recommendedName>
        <fullName evidence="2">DUF72 domain-containing protein</fullName>
    </recommendedName>
</protein>
<sequence length="231" mass="28044">MKNEKKLSYISKHYNTLEVNTTFYHFVKKDVFRKWYGETTDNFIFSIKAPRFYTHLKRLKIDDEMINSVKLFLANIQELKEKLWSLLIQLPESFKENIDRLELFFGLIVQILDDFEYKPDIAIEFRDSSWFKEEIYDLLKKFNVALVIANSSRYPYVIKTTADFSYMRFHWPESMFLWKYSEDELRYWKSEIDKFSKNLKKVYVYFNNDLDANAVENADFLMSLFDDNILV</sequence>
<accession>K2GSG0</accession>
<dbReference type="PANTHER" id="PTHR30348:SF4">
    <property type="entry name" value="DUF72 DOMAIN-CONTAINING PROTEIN"/>
    <property type="match status" value="1"/>
</dbReference>